<dbReference type="PANTHER" id="PTHR30126">
    <property type="entry name" value="HTH-TYPE TRANSCRIPTIONAL REGULATOR"/>
    <property type="match status" value="1"/>
</dbReference>
<evidence type="ECO:0000256" key="4">
    <source>
        <dbReference type="ARBA" id="ARBA00023163"/>
    </source>
</evidence>
<dbReference type="RefSeq" id="WP_114443022.1">
    <property type="nucleotide sequence ID" value="NZ_QOZG01000059.1"/>
</dbReference>
<evidence type="ECO:0000256" key="3">
    <source>
        <dbReference type="ARBA" id="ARBA00023125"/>
    </source>
</evidence>
<dbReference type="Proteomes" id="UP000253420">
    <property type="component" value="Unassembled WGS sequence"/>
</dbReference>
<name>A0A368JW10_9HYPH</name>
<feature type="domain" description="HTH lysR-type" evidence="5">
    <location>
        <begin position="11"/>
        <end position="60"/>
    </location>
</feature>
<dbReference type="OrthoDB" id="9814165at2"/>
<sequence>MLNLSRKKLGVFLSVVEAGSFTKGARCSSISEPATISIINELESTLGANLFERTGKIRTTKLTPRGQDVYEILAKALAVYDQILKALHSEKRNAPKVLIQTPYASAVSWNWLSGVISKFDGRQIKINSAERQEIFHAIESRDECMAFIDGDARPKNSEYFPLYTSEIVMVASYSQTRDINFSDGNISWDKVPENAVLYSGIAPDTTKKIYENLKGTGTCPGELTEINCTEILRHFILELGAPALLPKIMAQSLRKDVDLRSLRFSSPVHVPLGLVLPYGQNHQFKLNRSDIQTAFSQGQ</sequence>
<evidence type="ECO:0000313" key="6">
    <source>
        <dbReference type="EMBL" id="RCS21359.1"/>
    </source>
</evidence>
<dbReference type="AlphaFoldDB" id="A0A368JW10"/>
<dbReference type="GO" id="GO:0000976">
    <property type="term" value="F:transcription cis-regulatory region binding"/>
    <property type="evidence" value="ECO:0007669"/>
    <property type="project" value="TreeGrafter"/>
</dbReference>
<keyword evidence="7" id="KW-1185">Reference proteome</keyword>
<dbReference type="Gene3D" id="1.10.10.10">
    <property type="entry name" value="Winged helix-like DNA-binding domain superfamily/Winged helix DNA-binding domain"/>
    <property type="match status" value="1"/>
</dbReference>
<organism evidence="6 7">
    <name type="scientific">Phyllobacterium salinisoli</name>
    <dbReference type="NCBI Taxonomy" id="1899321"/>
    <lineage>
        <taxon>Bacteria</taxon>
        <taxon>Pseudomonadati</taxon>
        <taxon>Pseudomonadota</taxon>
        <taxon>Alphaproteobacteria</taxon>
        <taxon>Hyphomicrobiales</taxon>
        <taxon>Phyllobacteriaceae</taxon>
        <taxon>Phyllobacterium</taxon>
    </lineage>
</organism>
<dbReference type="InterPro" id="IPR036388">
    <property type="entry name" value="WH-like_DNA-bd_sf"/>
</dbReference>
<dbReference type="InterPro" id="IPR036390">
    <property type="entry name" value="WH_DNA-bd_sf"/>
</dbReference>
<dbReference type="SUPFAM" id="SSF46785">
    <property type="entry name" value="Winged helix' DNA-binding domain"/>
    <property type="match status" value="1"/>
</dbReference>
<keyword evidence="4" id="KW-0804">Transcription</keyword>
<dbReference type="PANTHER" id="PTHR30126:SF40">
    <property type="entry name" value="HTH-TYPE TRANSCRIPTIONAL REGULATOR GLTR"/>
    <property type="match status" value="1"/>
</dbReference>
<proteinExistence type="inferred from homology"/>
<evidence type="ECO:0000256" key="2">
    <source>
        <dbReference type="ARBA" id="ARBA00023015"/>
    </source>
</evidence>
<comment type="caution">
    <text evidence="6">The sequence shown here is derived from an EMBL/GenBank/DDBJ whole genome shotgun (WGS) entry which is preliminary data.</text>
</comment>
<reference evidence="6 7" key="1">
    <citation type="submission" date="2018-07" db="EMBL/GenBank/DDBJ databases">
        <title>The draft genome of Phyllobacterium salinisoli.</title>
        <authorList>
            <person name="Liu L."/>
            <person name="Li L."/>
            <person name="Zhang X."/>
            <person name="Liang L."/>
        </authorList>
    </citation>
    <scope>NUCLEOTIDE SEQUENCE [LARGE SCALE GENOMIC DNA]</scope>
    <source>
        <strain evidence="6 7">LLAN61</strain>
    </source>
</reference>
<comment type="similarity">
    <text evidence="1">Belongs to the LysR transcriptional regulatory family.</text>
</comment>
<dbReference type="SUPFAM" id="SSF53850">
    <property type="entry name" value="Periplasmic binding protein-like II"/>
    <property type="match status" value="1"/>
</dbReference>
<keyword evidence="2" id="KW-0805">Transcription regulation</keyword>
<dbReference type="EMBL" id="QOZG01000059">
    <property type="protein sequence ID" value="RCS21359.1"/>
    <property type="molecule type" value="Genomic_DNA"/>
</dbReference>
<dbReference type="GO" id="GO:0003700">
    <property type="term" value="F:DNA-binding transcription factor activity"/>
    <property type="evidence" value="ECO:0007669"/>
    <property type="project" value="InterPro"/>
</dbReference>
<dbReference type="PROSITE" id="PS50931">
    <property type="entry name" value="HTH_LYSR"/>
    <property type="match status" value="1"/>
</dbReference>
<gene>
    <name evidence="6" type="ORF">DUT91_24695</name>
</gene>
<accession>A0A368JW10</accession>
<dbReference type="Pfam" id="PF00126">
    <property type="entry name" value="HTH_1"/>
    <property type="match status" value="1"/>
</dbReference>
<keyword evidence="3" id="KW-0238">DNA-binding</keyword>
<evidence type="ECO:0000259" key="5">
    <source>
        <dbReference type="PROSITE" id="PS50931"/>
    </source>
</evidence>
<protein>
    <submittedName>
        <fullName evidence="6">LysR family transcriptional regulator</fullName>
    </submittedName>
</protein>
<dbReference type="InterPro" id="IPR000847">
    <property type="entry name" value="LysR_HTH_N"/>
</dbReference>
<evidence type="ECO:0000256" key="1">
    <source>
        <dbReference type="ARBA" id="ARBA00009437"/>
    </source>
</evidence>
<evidence type="ECO:0000313" key="7">
    <source>
        <dbReference type="Proteomes" id="UP000253420"/>
    </source>
</evidence>